<protein>
    <submittedName>
        <fullName evidence="3">Isopentenyldiphosphate isomerase</fullName>
    </submittedName>
</protein>
<dbReference type="GO" id="GO:0016787">
    <property type="term" value="F:hydrolase activity"/>
    <property type="evidence" value="ECO:0007669"/>
    <property type="project" value="UniProtKB-KW"/>
</dbReference>
<dbReference type="PANTHER" id="PTHR10885">
    <property type="entry name" value="ISOPENTENYL-DIPHOSPHATE DELTA-ISOMERASE"/>
    <property type="match status" value="1"/>
</dbReference>
<dbReference type="PROSITE" id="PS00893">
    <property type="entry name" value="NUDIX_BOX"/>
    <property type="match status" value="1"/>
</dbReference>
<keyword evidence="3" id="KW-0413">Isomerase</keyword>
<organism evidence="3 4">
    <name type="scientific">Rufibacter quisquiliarum</name>
    <dbReference type="NCBI Taxonomy" id="1549639"/>
    <lineage>
        <taxon>Bacteria</taxon>
        <taxon>Pseudomonadati</taxon>
        <taxon>Bacteroidota</taxon>
        <taxon>Cytophagia</taxon>
        <taxon>Cytophagales</taxon>
        <taxon>Hymenobacteraceae</taxon>
        <taxon>Rufibacter</taxon>
    </lineage>
</organism>
<dbReference type="CDD" id="cd04692">
    <property type="entry name" value="NUDIX_Hydrolase"/>
    <property type="match status" value="1"/>
</dbReference>
<dbReference type="AlphaFoldDB" id="A0A839G7V7"/>
<dbReference type="Proteomes" id="UP000563094">
    <property type="component" value="Unassembled WGS sequence"/>
</dbReference>
<dbReference type="InterPro" id="IPR000086">
    <property type="entry name" value="NUDIX_hydrolase_dom"/>
</dbReference>
<accession>A0A839G7V7</accession>
<dbReference type="InterPro" id="IPR020084">
    <property type="entry name" value="NUDIX_hydrolase_CS"/>
</dbReference>
<gene>
    <name evidence="3" type="ORF">FHS90_000211</name>
</gene>
<proteinExistence type="predicted"/>
<dbReference type="InterPro" id="IPR015797">
    <property type="entry name" value="NUDIX_hydrolase-like_dom_sf"/>
</dbReference>
<evidence type="ECO:0000313" key="4">
    <source>
        <dbReference type="Proteomes" id="UP000563094"/>
    </source>
</evidence>
<keyword evidence="1" id="KW-0378">Hydrolase</keyword>
<sequence length="184" mass="21323">MEYLAIYNAQNEPLQQTLPRRQVHELGHWHRTAQIFVHHPEQGYLCHRRSRHKDLFPSLWDISIGGHLSPGESYETCAARELSEELGLAVTPADVRFVAVMSIDGQDEQAQLLDREHAGIFLYQTQREAQSFEFQREEIEVVQYVPVRQLVGELQAPEPVRAFIPLQTQFLEMLQLVQELVLKP</sequence>
<dbReference type="EMBL" id="JACJIQ010000001">
    <property type="protein sequence ID" value="MBA9075514.1"/>
    <property type="molecule type" value="Genomic_DNA"/>
</dbReference>
<dbReference type="RefSeq" id="WP_220482956.1">
    <property type="nucleotide sequence ID" value="NZ_JACJIQ010000001.1"/>
</dbReference>
<comment type="caution">
    <text evidence="3">The sequence shown here is derived from an EMBL/GenBank/DDBJ whole genome shotgun (WGS) entry which is preliminary data.</text>
</comment>
<dbReference type="SUPFAM" id="SSF55811">
    <property type="entry name" value="Nudix"/>
    <property type="match status" value="1"/>
</dbReference>
<dbReference type="PROSITE" id="PS51462">
    <property type="entry name" value="NUDIX"/>
    <property type="match status" value="1"/>
</dbReference>
<dbReference type="GO" id="GO:0016853">
    <property type="term" value="F:isomerase activity"/>
    <property type="evidence" value="ECO:0007669"/>
    <property type="project" value="UniProtKB-KW"/>
</dbReference>
<evidence type="ECO:0000313" key="3">
    <source>
        <dbReference type="EMBL" id="MBA9075514.1"/>
    </source>
</evidence>
<dbReference type="PANTHER" id="PTHR10885:SF0">
    <property type="entry name" value="ISOPENTENYL-DIPHOSPHATE DELTA-ISOMERASE"/>
    <property type="match status" value="1"/>
</dbReference>
<reference evidence="3 4" key="1">
    <citation type="submission" date="2020-08" db="EMBL/GenBank/DDBJ databases">
        <title>Genomic Encyclopedia of Type Strains, Phase IV (KMG-IV): sequencing the most valuable type-strain genomes for metagenomic binning, comparative biology and taxonomic classification.</title>
        <authorList>
            <person name="Goeker M."/>
        </authorList>
    </citation>
    <scope>NUCLEOTIDE SEQUENCE [LARGE SCALE GENOMIC DNA]</scope>
    <source>
        <strain evidence="3 4">DSM 29854</strain>
    </source>
</reference>
<dbReference type="Gene3D" id="3.90.79.10">
    <property type="entry name" value="Nucleoside Triphosphate Pyrophosphohydrolase"/>
    <property type="match status" value="1"/>
</dbReference>
<evidence type="ECO:0000256" key="1">
    <source>
        <dbReference type="ARBA" id="ARBA00022801"/>
    </source>
</evidence>
<name>A0A839G7V7_9BACT</name>
<keyword evidence="4" id="KW-1185">Reference proteome</keyword>
<feature type="domain" description="Nudix hydrolase" evidence="2">
    <location>
        <begin position="28"/>
        <end position="167"/>
    </location>
</feature>
<dbReference type="Pfam" id="PF00293">
    <property type="entry name" value="NUDIX"/>
    <property type="match status" value="1"/>
</dbReference>
<evidence type="ECO:0000259" key="2">
    <source>
        <dbReference type="PROSITE" id="PS51462"/>
    </source>
</evidence>